<dbReference type="GeneID" id="56590773"/>
<accession>A0A157PJI2</accession>
<dbReference type="InterPro" id="IPR042100">
    <property type="entry name" value="Bug_dom1"/>
</dbReference>
<comment type="similarity">
    <text evidence="1">Belongs to the UPF0065 (bug) family.</text>
</comment>
<dbReference type="Gene3D" id="3.40.190.10">
    <property type="entry name" value="Periplasmic binding protein-like II"/>
    <property type="match status" value="1"/>
</dbReference>
<keyword evidence="2" id="KW-0732">Signal</keyword>
<dbReference type="Pfam" id="PF03401">
    <property type="entry name" value="TctC"/>
    <property type="match status" value="1"/>
</dbReference>
<protein>
    <submittedName>
        <fullName evidence="3">Putattive exported protein</fullName>
    </submittedName>
</protein>
<dbReference type="CDD" id="cd13578">
    <property type="entry name" value="PBP2_Bug27"/>
    <property type="match status" value="1"/>
</dbReference>
<dbReference type="InterPro" id="IPR005064">
    <property type="entry name" value="BUG"/>
</dbReference>
<dbReference type="Gene3D" id="3.40.190.150">
    <property type="entry name" value="Bordetella uptake gene, domain 1"/>
    <property type="match status" value="1"/>
</dbReference>
<evidence type="ECO:0000313" key="3">
    <source>
        <dbReference type="EMBL" id="SAI69829.1"/>
    </source>
</evidence>
<dbReference type="eggNOG" id="COG3181">
    <property type="taxonomic scope" value="Bacteria"/>
</dbReference>
<keyword evidence="4" id="KW-1185">Reference proteome</keyword>
<sequence length="330" mass="34425">MQHAFLGRLPVYAYRLAVALALSAGPGAAAQAAYPEAPVSLVVGFAAGGPTDAMARVIATELSEQLKQSVIVENKPGAGSNIAAAQVARAKPDGHTLLMVAVTSAINQTLYAKPGFNLGQDFAPVGLVGKVPSLLVVNPSLPVHSVAELVDYARQHPGKLTFASSGNGTSIHIAGEMFRSAADIDVTHVPFKGSAPAGVAVMGGQVSYMFDNVPTVWPFVQSGRMRALAVTTRDRLASAPDLPTMAESGFPEFDVASWYGLIAPAGTPPQVIKTLDQALQAVIARPDFQQRMQGMGVLVQPGSPAEFGAFMNAETERWAPIVRASGARID</sequence>
<dbReference type="PANTHER" id="PTHR42928:SF5">
    <property type="entry name" value="BLR1237 PROTEIN"/>
    <property type="match status" value="1"/>
</dbReference>
<dbReference type="SUPFAM" id="SSF53850">
    <property type="entry name" value="Periplasmic binding protein-like II"/>
    <property type="match status" value="1"/>
</dbReference>
<dbReference type="PATRIC" id="fig|123899.6.peg.1941"/>
<gene>
    <name evidence="3" type="ORF">SAMEA3906487_01950</name>
</gene>
<feature type="chain" id="PRO_5009816577" evidence="2">
    <location>
        <begin position="30"/>
        <end position="330"/>
    </location>
</feature>
<evidence type="ECO:0000256" key="2">
    <source>
        <dbReference type="SAM" id="SignalP"/>
    </source>
</evidence>
<evidence type="ECO:0000256" key="1">
    <source>
        <dbReference type="ARBA" id="ARBA00006987"/>
    </source>
</evidence>
<evidence type="ECO:0000313" key="4">
    <source>
        <dbReference type="Proteomes" id="UP000076825"/>
    </source>
</evidence>
<dbReference type="KEGG" id="btrm:SAMEA390648701950"/>
<dbReference type="OrthoDB" id="8678477at2"/>
<dbReference type="PIRSF" id="PIRSF017082">
    <property type="entry name" value="YflP"/>
    <property type="match status" value="1"/>
</dbReference>
<proteinExistence type="inferred from homology"/>
<dbReference type="PANTHER" id="PTHR42928">
    <property type="entry name" value="TRICARBOXYLATE-BINDING PROTEIN"/>
    <property type="match status" value="1"/>
</dbReference>
<reference evidence="3 4" key="1">
    <citation type="submission" date="2016-04" db="EMBL/GenBank/DDBJ databases">
        <authorList>
            <consortium name="Pathogen Informatics"/>
        </authorList>
    </citation>
    <scope>NUCLEOTIDE SEQUENCE [LARGE SCALE GENOMIC DNA]</scope>
    <source>
        <strain evidence="3 4">H044680328</strain>
    </source>
</reference>
<dbReference type="Proteomes" id="UP000076825">
    <property type="component" value="Chromosome 1"/>
</dbReference>
<name>A0A157PJI2_9BORD</name>
<dbReference type="EMBL" id="LT546645">
    <property type="protein sequence ID" value="SAI69829.1"/>
    <property type="molecule type" value="Genomic_DNA"/>
</dbReference>
<dbReference type="STRING" id="123899.SAMEA3906487_01950"/>
<dbReference type="AlphaFoldDB" id="A0A157PJI2"/>
<feature type="signal peptide" evidence="2">
    <location>
        <begin position="1"/>
        <end position="29"/>
    </location>
</feature>
<organism evidence="3 4">
    <name type="scientific">Bordetella trematum</name>
    <dbReference type="NCBI Taxonomy" id="123899"/>
    <lineage>
        <taxon>Bacteria</taxon>
        <taxon>Pseudomonadati</taxon>
        <taxon>Pseudomonadota</taxon>
        <taxon>Betaproteobacteria</taxon>
        <taxon>Burkholderiales</taxon>
        <taxon>Alcaligenaceae</taxon>
        <taxon>Bordetella</taxon>
    </lineage>
</organism>
<dbReference type="RefSeq" id="WP_025512956.1">
    <property type="nucleotide sequence ID" value="NZ_CP016340.1"/>
</dbReference>